<evidence type="ECO:0000256" key="3">
    <source>
        <dbReference type="ARBA" id="ARBA00022729"/>
    </source>
</evidence>
<accession>T2GCS5</accession>
<dbReference type="RefSeq" id="WP_021760590.1">
    <property type="nucleotide sequence ID" value="NC_022444.1"/>
</dbReference>
<proteinExistence type="inferred from homology"/>
<dbReference type="GO" id="GO:0016020">
    <property type="term" value="C:membrane"/>
    <property type="evidence" value="ECO:0007669"/>
    <property type="project" value="InterPro"/>
</dbReference>
<dbReference type="PROSITE" id="PS01039">
    <property type="entry name" value="SBP_BACTERIAL_3"/>
    <property type="match status" value="1"/>
</dbReference>
<dbReference type="InterPro" id="IPR001320">
    <property type="entry name" value="Iontro_rcpt_C"/>
</dbReference>
<dbReference type="InterPro" id="IPR001638">
    <property type="entry name" value="Solute-binding_3/MltF_N"/>
</dbReference>
<dbReference type="SMART" id="SM00062">
    <property type="entry name" value="PBPb"/>
    <property type="match status" value="1"/>
</dbReference>
<organism evidence="8 9">
    <name type="scientific">Megalodesulfovibrio gigas (strain ATCC 19364 / DSM 1382 / NCIMB 9332 / VKM B-1759)</name>
    <name type="common">Desulfovibrio gigas</name>
    <dbReference type="NCBI Taxonomy" id="1121448"/>
    <lineage>
        <taxon>Bacteria</taxon>
        <taxon>Pseudomonadati</taxon>
        <taxon>Thermodesulfobacteriota</taxon>
        <taxon>Desulfovibrionia</taxon>
        <taxon>Desulfovibrionales</taxon>
        <taxon>Desulfovibrionaceae</taxon>
        <taxon>Megalodesulfovibrio</taxon>
    </lineage>
</organism>
<dbReference type="Pfam" id="PF00497">
    <property type="entry name" value="SBP_bac_3"/>
    <property type="match status" value="1"/>
</dbReference>
<dbReference type="eggNOG" id="COG0834">
    <property type="taxonomic scope" value="Bacteria"/>
</dbReference>
<dbReference type="Proteomes" id="UP000016587">
    <property type="component" value="Chromosome"/>
</dbReference>
<dbReference type="Gene3D" id="3.40.190.10">
    <property type="entry name" value="Periplasmic binding protein-like II"/>
    <property type="match status" value="2"/>
</dbReference>
<comment type="subcellular location">
    <subcellularLocation>
        <location evidence="1">Cell envelope</location>
    </subcellularLocation>
</comment>
<dbReference type="AlphaFoldDB" id="T2GCS5"/>
<evidence type="ECO:0000256" key="5">
    <source>
        <dbReference type="SAM" id="SignalP"/>
    </source>
</evidence>
<feature type="domain" description="Ionotropic glutamate receptor C-terminal" evidence="7">
    <location>
        <begin position="46"/>
        <end position="268"/>
    </location>
</feature>
<dbReference type="GO" id="GO:0015276">
    <property type="term" value="F:ligand-gated monoatomic ion channel activity"/>
    <property type="evidence" value="ECO:0007669"/>
    <property type="project" value="InterPro"/>
</dbReference>
<feature type="domain" description="Solute-binding protein family 3/N-terminal" evidence="6">
    <location>
        <begin position="46"/>
        <end position="269"/>
    </location>
</feature>
<name>T2GCS5_MEGG1</name>
<evidence type="ECO:0000256" key="2">
    <source>
        <dbReference type="ARBA" id="ARBA00010333"/>
    </source>
</evidence>
<dbReference type="HOGENOM" id="CLU_019602_18_2_7"/>
<dbReference type="GO" id="GO:0030313">
    <property type="term" value="C:cell envelope"/>
    <property type="evidence" value="ECO:0007669"/>
    <property type="project" value="UniProtKB-SubCell"/>
</dbReference>
<evidence type="ECO:0000256" key="4">
    <source>
        <dbReference type="RuleBase" id="RU003744"/>
    </source>
</evidence>
<dbReference type="KEGG" id="dgg:DGI_1927"/>
<reference evidence="9" key="2">
    <citation type="submission" date="2013-07" db="EMBL/GenBank/DDBJ databases">
        <authorList>
            <person name="Morais-Silva F.O."/>
            <person name="Rezende A.M."/>
            <person name="Pimentel C."/>
            <person name="Resende D.M."/>
            <person name="Santos C.I."/>
            <person name="Clemente C."/>
            <person name="de Oliveira L.M."/>
            <person name="da Silva S.M."/>
            <person name="Costa D.A."/>
            <person name="Varela-Raposo A."/>
            <person name="Horacio E.C.A."/>
            <person name="Matos M."/>
            <person name="Flores O."/>
            <person name="Ruiz J.C."/>
            <person name="Rodrigues-Pousada C."/>
        </authorList>
    </citation>
    <scope>NUCLEOTIDE SEQUENCE [LARGE SCALE GENOMIC DNA]</scope>
    <source>
        <strain evidence="9">ATCC 19364 / DSM 1382 / NCIMB 9332 / VKM B-1759</strain>
    </source>
</reference>
<sequence>MRCVRFFSLLACLLTMVFSAAAFAQSAKPFDIFTQSTLNQVVQRGTLVVGMEVEFWPFEFADETGNPTGFDVDIATLMAQELGVKLEIKDMEWTGLIPALQGGQVDMVISGMTGTLERAKSITFSDPYFVTGLCALVSVKRSPDVAEVKQLNAKGKVLAVKTGTTADLKATAMFPQAEIRRFKDETACVREVVTGNADAFFYDQISIHKHQQQNPDATRAILKPFTYEPYSIAMHKGDFDFWHWTNRFLQTIKADGRYDALYDKYFAGLPKPAN</sequence>
<feature type="chain" id="PRO_5004588357" evidence="5">
    <location>
        <begin position="25"/>
        <end position="274"/>
    </location>
</feature>
<dbReference type="PANTHER" id="PTHR35936:SF17">
    <property type="entry name" value="ARGININE-BINDING EXTRACELLULAR PROTEIN ARTP"/>
    <property type="match status" value="1"/>
</dbReference>
<evidence type="ECO:0000259" key="7">
    <source>
        <dbReference type="SMART" id="SM00079"/>
    </source>
</evidence>
<gene>
    <name evidence="8" type="ORF">DGI_1927</name>
</gene>
<dbReference type="PATRIC" id="fig|1121448.10.peg.1884"/>
<dbReference type="PANTHER" id="PTHR35936">
    <property type="entry name" value="MEMBRANE-BOUND LYTIC MUREIN TRANSGLYCOSYLASE F"/>
    <property type="match status" value="1"/>
</dbReference>
<evidence type="ECO:0000313" key="8">
    <source>
        <dbReference type="EMBL" id="AGW13707.1"/>
    </source>
</evidence>
<keyword evidence="9" id="KW-1185">Reference proteome</keyword>
<evidence type="ECO:0000256" key="1">
    <source>
        <dbReference type="ARBA" id="ARBA00004196"/>
    </source>
</evidence>
<dbReference type="STRING" id="1121448.DGI_1927"/>
<dbReference type="SMART" id="SM00079">
    <property type="entry name" value="PBPe"/>
    <property type="match status" value="1"/>
</dbReference>
<dbReference type="EMBL" id="CP006585">
    <property type="protein sequence ID" value="AGW13707.1"/>
    <property type="molecule type" value="Genomic_DNA"/>
</dbReference>
<evidence type="ECO:0000259" key="6">
    <source>
        <dbReference type="SMART" id="SM00062"/>
    </source>
</evidence>
<dbReference type="InterPro" id="IPR018313">
    <property type="entry name" value="SBP_3_CS"/>
</dbReference>
<reference evidence="8 9" key="1">
    <citation type="journal article" date="2013" name="J. Bacteriol.">
        <title>Roles of HynAB and Ech, the only two hydrogenases found in the model sulfate reducer Desulfovibrio gigas.</title>
        <authorList>
            <person name="Morais-Silva F.O."/>
            <person name="Santos C.I."/>
            <person name="Rodrigues R."/>
            <person name="Pereira I.A."/>
            <person name="Rodrigues-Pousada C."/>
        </authorList>
    </citation>
    <scope>NUCLEOTIDE SEQUENCE [LARGE SCALE GENOMIC DNA]</scope>
    <source>
        <strain evidence="9">ATCC 19364 / DSM 1382 / NCIMB 9332 / VKM B-1759</strain>
    </source>
</reference>
<dbReference type="SUPFAM" id="SSF53850">
    <property type="entry name" value="Periplasmic binding protein-like II"/>
    <property type="match status" value="1"/>
</dbReference>
<dbReference type="CDD" id="cd13629">
    <property type="entry name" value="PBP2_Dsm1740"/>
    <property type="match status" value="1"/>
</dbReference>
<protein>
    <submittedName>
        <fullName evidence="8">Putative extracellular solute-binding protein family 3</fullName>
    </submittedName>
</protein>
<feature type="signal peptide" evidence="5">
    <location>
        <begin position="1"/>
        <end position="24"/>
    </location>
</feature>
<keyword evidence="3 5" id="KW-0732">Signal</keyword>
<evidence type="ECO:0000313" key="9">
    <source>
        <dbReference type="Proteomes" id="UP000016587"/>
    </source>
</evidence>
<comment type="similarity">
    <text evidence="2 4">Belongs to the bacterial solute-binding protein 3 family.</text>
</comment>